<feature type="transmembrane region" description="Helical" evidence="1">
    <location>
        <begin position="117"/>
        <end position="139"/>
    </location>
</feature>
<name>A0A328FIW7_9BACT</name>
<evidence type="ECO:0000256" key="1">
    <source>
        <dbReference type="SAM" id="Phobius"/>
    </source>
</evidence>
<evidence type="ECO:0000259" key="2">
    <source>
        <dbReference type="PROSITE" id="PS50965"/>
    </source>
</evidence>
<keyword evidence="1" id="KW-1133">Transmembrane helix</keyword>
<reference evidence="3 6" key="2">
    <citation type="submission" date="2019-02" db="EMBL/GenBank/DDBJ databases">
        <title>Complete genome sequence of Desulfobacter hydrogenophilus AcRS1.</title>
        <authorList>
            <person name="Marietou A."/>
            <person name="Lund M.B."/>
            <person name="Marshall I.P.G."/>
            <person name="Schreiber L."/>
            <person name="Jorgensen B."/>
        </authorList>
    </citation>
    <scope>NUCLEOTIDE SEQUENCE [LARGE SCALE GENOMIC DNA]</scope>
    <source>
        <strain evidence="3 6">AcRS1</strain>
    </source>
</reference>
<dbReference type="InterPro" id="IPR025392">
    <property type="entry name" value="DUF4124"/>
</dbReference>
<dbReference type="InterPro" id="IPR011528">
    <property type="entry name" value="NERD"/>
</dbReference>
<proteinExistence type="predicted"/>
<keyword evidence="1" id="KW-0812">Transmembrane</keyword>
<dbReference type="Proteomes" id="UP000248798">
    <property type="component" value="Unassembled WGS sequence"/>
</dbReference>
<dbReference type="OrthoDB" id="5782056at2"/>
<evidence type="ECO:0000313" key="5">
    <source>
        <dbReference type="Proteomes" id="UP000248798"/>
    </source>
</evidence>
<dbReference type="Proteomes" id="UP000293902">
    <property type="component" value="Chromosome"/>
</dbReference>
<evidence type="ECO:0000313" key="6">
    <source>
        <dbReference type="Proteomes" id="UP000293902"/>
    </source>
</evidence>
<keyword evidence="6" id="KW-1185">Reference proteome</keyword>
<accession>A0A328FIW7</accession>
<dbReference type="PROSITE" id="PS50965">
    <property type="entry name" value="NERD"/>
    <property type="match status" value="1"/>
</dbReference>
<keyword evidence="1" id="KW-0472">Membrane</keyword>
<dbReference type="RefSeq" id="WP_111953441.1">
    <property type="nucleotide sequence ID" value="NZ_CP036313.1"/>
</dbReference>
<reference evidence="4 5" key="1">
    <citation type="submission" date="2018-06" db="EMBL/GenBank/DDBJ databases">
        <title>Complete Genome Sequence of Desulfobacter hydrogenophilus (DSM3380).</title>
        <authorList>
            <person name="Marietou A."/>
            <person name="Schreiber L."/>
            <person name="Marshall I."/>
            <person name="Jorgensen B."/>
        </authorList>
    </citation>
    <scope>NUCLEOTIDE SEQUENCE [LARGE SCALE GENOMIC DNA]</scope>
    <source>
        <strain evidence="4 5">DSM 3380</strain>
    </source>
</reference>
<dbReference type="EMBL" id="QLNI01000004">
    <property type="protein sequence ID" value="RAM03432.1"/>
    <property type="molecule type" value="Genomic_DNA"/>
</dbReference>
<dbReference type="Pfam" id="PF08378">
    <property type="entry name" value="NERD"/>
    <property type="match status" value="1"/>
</dbReference>
<sequence>MKNIILIIILFLFLLPANCFSASDKIYSWIDEEGVRHFSDSPTYSVEQKIKGTDLFLIDRHGKKQVITPQRIIQTEASKKSFVNQVIFQQTKPKLKSGSGHLNINVFELFLSSVLPIVYPFFILLLLFIFLKLFISFFLKGSKLKRINSLKTKDKKYDSGVDWDSPDTNSSEFKGFEGEQTVIAMLYRFLDREKYHFFNDLILPENEGTTQIDHLIVSEYGIFIIETKNMKGLIYGNPYQKNWIQWLAGGKYPFQNPFRQNYKHKMCIEKLLKIESDVYFDVIVFMECAKFPKGQPDHVFYPNEFIKFVKSQTKTVLSGNEIDMILSAVESSMVEPSFEAEKKHKTYVKQLLNER</sequence>
<protein>
    <submittedName>
        <fullName evidence="3">DUF4124 domain-containing protein</fullName>
    </submittedName>
</protein>
<organism evidence="4 5">
    <name type="scientific">Desulfobacter hydrogenophilus</name>
    <dbReference type="NCBI Taxonomy" id="2291"/>
    <lineage>
        <taxon>Bacteria</taxon>
        <taxon>Pseudomonadati</taxon>
        <taxon>Thermodesulfobacteriota</taxon>
        <taxon>Desulfobacteria</taxon>
        <taxon>Desulfobacterales</taxon>
        <taxon>Desulfobacteraceae</taxon>
        <taxon>Desulfobacter</taxon>
    </lineage>
</organism>
<evidence type="ECO:0000313" key="4">
    <source>
        <dbReference type="EMBL" id="RAM03432.1"/>
    </source>
</evidence>
<dbReference type="Pfam" id="PF13511">
    <property type="entry name" value="DUF4124"/>
    <property type="match status" value="1"/>
</dbReference>
<dbReference type="AlphaFoldDB" id="A0A328FIW7"/>
<feature type="domain" description="NERD" evidence="2">
    <location>
        <begin position="174"/>
        <end position="291"/>
    </location>
</feature>
<evidence type="ECO:0000313" key="3">
    <source>
        <dbReference type="EMBL" id="QBH12242.1"/>
    </source>
</evidence>
<dbReference type="EMBL" id="CP036313">
    <property type="protein sequence ID" value="QBH12242.1"/>
    <property type="molecule type" value="Genomic_DNA"/>
</dbReference>
<gene>
    <name evidence="4" type="ORF">DO021_02620</name>
    <name evidence="3" type="ORF">EYB58_04485</name>
</gene>